<dbReference type="AlphaFoldDB" id="A0A3N4HLT1"/>
<organism evidence="2 3">
    <name type="scientific">Ascobolus immersus RN42</name>
    <dbReference type="NCBI Taxonomy" id="1160509"/>
    <lineage>
        <taxon>Eukaryota</taxon>
        <taxon>Fungi</taxon>
        <taxon>Dikarya</taxon>
        <taxon>Ascomycota</taxon>
        <taxon>Pezizomycotina</taxon>
        <taxon>Pezizomycetes</taxon>
        <taxon>Pezizales</taxon>
        <taxon>Ascobolaceae</taxon>
        <taxon>Ascobolus</taxon>
    </lineage>
</organism>
<dbReference type="EMBL" id="ML119846">
    <property type="protein sequence ID" value="RPA72800.1"/>
    <property type="molecule type" value="Genomic_DNA"/>
</dbReference>
<keyword evidence="3" id="KW-1185">Reference proteome</keyword>
<proteinExistence type="predicted"/>
<dbReference type="InterPro" id="IPR001810">
    <property type="entry name" value="F-box_dom"/>
</dbReference>
<reference evidence="2 3" key="1">
    <citation type="journal article" date="2018" name="Nat. Ecol. Evol.">
        <title>Pezizomycetes genomes reveal the molecular basis of ectomycorrhizal truffle lifestyle.</title>
        <authorList>
            <person name="Murat C."/>
            <person name="Payen T."/>
            <person name="Noel B."/>
            <person name="Kuo A."/>
            <person name="Morin E."/>
            <person name="Chen J."/>
            <person name="Kohler A."/>
            <person name="Krizsan K."/>
            <person name="Balestrini R."/>
            <person name="Da Silva C."/>
            <person name="Montanini B."/>
            <person name="Hainaut M."/>
            <person name="Levati E."/>
            <person name="Barry K.W."/>
            <person name="Belfiori B."/>
            <person name="Cichocki N."/>
            <person name="Clum A."/>
            <person name="Dockter R.B."/>
            <person name="Fauchery L."/>
            <person name="Guy J."/>
            <person name="Iotti M."/>
            <person name="Le Tacon F."/>
            <person name="Lindquist E.A."/>
            <person name="Lipzen A."/>
            <person name="Malagnac F."/>
            <person name="Mello A."/>
            <person name="Molinier V."/>
            <person name="Miyauchi S."/>
            <person name="Poulain J."/>
            <person name="Riccioni C."/>
            <person name="Rubini A."/>
            <person name="Sitrit Y."/>
            <person name="Splivallo R."/>
            <person name="Traeger S."/>
            <person name="Wang M."/>
            <person name="Zifcakova L."/>
            <person name="Wipf D."/>
            <person name="Zambonelli A."/>
            <person name="Paolocci F."/>
            <person name="Nowrousian M."/>
            <person name="Ottonello S."/>
            <person name="Baldrian P."/>
            <person name="Spatafora J.W."/>
            <person name="Henrissat B."/>
            <person name="Nagy L.G."/>
            <person name="Aury J.M."/>
            <person name="Wincker P."/>
            <person name="Grigoriev I.V."/>
            <person name="Bonfante P."/>
            <person name="Martin F.M."/>
        </authorList>
    </citation>
    <scope>NUCLEOTIDE SEQUENCE [LARGE SCALE GENOMIC DNA]</scope>
    <source>
        <strain evidence="2 3">RN42</strain>
    </source>
</reference>
<evidence type="ECO:0000313" key="3">
    <source>
        <dbReference type="Proteomes" id="UP000275078"/>
    </source>
</evidence>
<protein>
    <recommendedName>
        <fullName evidence="1">F-box domain-containing protein</fullName>
    </recommendedName>
</protein>
<feature type="domain" description="F-box" evidence="1">
    <location>
        <begin position="46"/>
        <end position="96"/>
    </location>
</feature>
<name>A0A3N4HLT1_ASCIM</name>
<dbReference type="Proteomes" id="UP000275078">
    <property type="component" value="Unassembled WGS sequence"/>
</dbReference>
<evidence type="ECO:0000313" key="2">
    <source>
        <dbReference type="EMBL" id="RPA72800.1"/>
    </source>
</evidence>
<evidence type="ECO:0000259" key="1">
    <source>
        <dbReference type="PROSITE" id="PS50181"/>
    </source>
</evidence>
<dbReference type="PROSITE" id="PS50181">
    <property type="entry name" value="FBOX"/>
    <property type="match status" value="1"/>
</dbReference>
<sequence>MITLNYHETEIDYSLYLEGPVVFQSRPRAYDPPSRRKRLTTPNPNTIGLLSLPTEMLIEIAIHVATPQTYNNLTLVNKRLKAILDLGYTRRQFTKQWFATHAGNAHNGSNLIPYICRFTKLHCNAKTCTHRVRETPLGLKPSNTFITDELDQAVFFSSKHYWNRSVVPKRPYAQLARMASGFGHFWIKRLLKKLRESSVAEHNRSGKTFSLETVPLDFEDVVLGCAIYEHWVGAGKPEGYFDAWTYVKVFWDCHCGRQTPSNAFA</sequence>
<accession>A0A3N4HLT1</accession>
<gene>
    <name evidence="2" type="ORF">BJ508DRAFT_334704</name>
</gene>